<keyword evidence="11" id="KW-1185">Reference proteome</keyword>
<dbReference type="Pfam" id="PF12704">
    <property type="entry name" value="MacB_PCD"/>
    <property type="match status" value="2"/>
</dbReference>
<keyword evidence="3 7" id="KW-0812">Transmembrane</keyword>
<dbReference type="PANTHER" id="PTHR30572">
    <property type="entry name" value="MEMBRANE COMPONENT OF TRANSPORTER-RELATED"/>
    <property type="match status" value="1"/>
</dbReference>
<evidence type="ECO:0000256" key="1">
    <source>
        <dbReference type="ARBA" id="ARBA00004651"/>
    </source>
</evidence>
<feature type="transmembrane region" description="Helical" evidence="7">
    <location>
        <begin position="332"/>
        <end position="358"/>
    </location>
</feature>
<evidence type="ECO:0000259" key="9">
    <source>
        <dbReference type="Pfam" id="PF12704"/>
    </source>
</evidence>
<feature type="transmembrane region" description="Helical" evidence="7">
    <location>
        <begin position="670"/>
        <end position="694"/>
    </location>
</feature>
<feature type="transmembrane region" description="Helical" evidence="7">
    <location>
        <begin position="378"/>
        <end position="405"/>
    </location>
</feature>
<keyword evidence="2" id="KW-1003">Cell membrane</keyword>
<evidence type="ECO:0000256" key="2">
    <source>
        <dbReference type="ARBA" id="ARBA00022475"/>
    </source>
</evidence>
<keyword evidence="5 7" id="KW-0472">Membrane</keyword>
<feature type="transmembrane region" description="Helical" evidence="7">
    <location>
        <begin position="21"/>
        <end position="41"/>
    </location>
</feature>
<comment type="subcellular location">
    <subcellularLocation>
        <location evidence="1">Cell membrane</location>
        <topology evidence="1">Multi-pass membrane protein</topology>
    </subcellularLocation>
</comment>
<evidence type="ECO:0000313" key="11">
    <source>
        <dbReference type="Proteomes" id="UP000677244"/>
    </source>
</evidence>
<dbReference type="InterPro" id="IPR003838">
    <property type="entry name" value="ABC3_permease_C"/>
</dbReference>
<feature type="transmembrane region" description="Helical" evidence="7">
    <location>
        <begin position="286"/>
        <end position="307"/>
    </location>
</feature>
<dbReference type="RefSeq" id="WP_209141395.1">
    <property type="nucleotide sequence ID" value="NZ_JAGHKO010000006.1"/>
</dbReference>
<dbReference type="PANTHER" id="PTHR30572:SF4">
    <property type="entry name" value="ABC TRANSPORTER PERMEASE YTRF"/>
    <property type="match status" value="1"/>
</dbReference>
<feature type="domain" description="MacB-like periplasmic core" evidence="9">
    <location>
        <begin position="527"/>
        <end position="637"/>
    </location>
</feature>
<organism evidence="10 11">
    <name type="scientific">Niastella soli</name>
    <dbReference type="NCBI Taxonomy" id="2821487"/>
    <lineage>
        <taxon>Bacteria</taxon>
        <taxon>Pseudomonadati</taxon>
        <taxon>Bacteroidota</taxon>
        <taxon>Chitinophagia</taxon>
        <taxon>Chitinophagales</taxon>
        <taxon>Chitinophagaceae</taxon>
        <taxon>Niastella</taxon>
    </lineage>
</organism>
<feature type="transmembrane region" description="Helical" evidence="7">
    <location>
        <begin position="754"/>
        <end position="779"/>
    </location>
</feature>
<feature type="domain" description="ABC3 transporter permease C-terminal" evidence="8">
    <location>
        <begin position="291"/>
        <end position="407"/>
    </location>
</feature>
<evidence type="ECO:0000256" key="5">
    <source>
        <dbReference type="ARBA" id="ARBA00023136"/>
    </source>
</evidence>
<feature type="transmembrane region" description="Helical" evidence="7">
    <location>
        <begin position="722"/>
        <end position="742"/>
    </location>
</feature>
<name>A0ABS3YZJ1_9BACT</name>
<comment type="caution">
    <text evidence="10">The sequence shown here is derived from an EMBL/GenBank/DDBJ whole genome shotgun (WGS) entry which is preliminary data.</text>
</comment>
<evidence type="ECO:0000256" key="6">
    <source>
        <dbReference type="ARBA" id="ARBA00038076"/>
    </source>
</evidence>
<accession>A0ABS3YZJ1</accession>
<sequence length="793" mass="89559">MFTNYLKTAWRNLFKNRTSSIINISGLAVGMAVTILIALWINDEVSFDSYHKNYDRIVQVMQHQLFNGKYESQVANPYVMAEEIRRTYGNGFKYVIQASWNYNHGLAYGDKLFLKPGSYFEPQVVDMLGLKMLAGSKDGLQEMNSILLSQSVATAIFGKENPIGKVIRADNKTNVKVTGVYEDLPNNTTFRELTIIFPWQLYLSQNQWIKQMDSPWGSNFTQTYAQVADNVDIEKLSARIRNVKLNKLGNEEKRYKPIVFLHPMRKWHLYADFKGGINTGGRIETVWLFGIIGIFVLLLACINFMNLSTARSEKRAKEVGVRKTIGSNRKQLIVQFFSESVLTAVIAFVFSILLASLIMPFFNSVADKKMAIPWSSPLFWLIGIGLSMLTGLLAGLYPALFLSSFQPVKVLKGTYRVGRYASLPRKVLVVTQFTISIVLIIGTIIVYKQINLGMQRPIGYVRDGLITHDVSDEIHKHFEALRIDLKNSGAVIEIAESGSPTTGVWNTNGGFDWEGKDPNFAVDFPNNATTYEYGKTIGWKVKQGRDFSRQFASDSLAFILNESAVAFIGLKDPIGKIIRWDNKPYRVIGVVEDMLVQSPYKPVRASFWHISTDQQNVFIMKMNPNWSVGKALAKIESIFKRYDPATPFKATFADEQFAEKFDNEKRIGKLATFFALLAVFISCLGLFGLTSFMAEQRVKEIGIRNVLGASMLSIWQLLSKDFILLVGLSCLIAIPIAFYYMHTWLQKYDFRTDISWWVFAVSAAGALVITLITVSFQAIKAALANPVKSLRTE</sequence>
<protein>
    <submittedName>
        <fullName evidence="10">ABC transporter permease</fullName>
    </submittedName>
</protein>
<evidence type="ECO:0000256" key="3">
    <source>
        <dbReference type="ARBA" id="ARBA00022692"/>
    </source>
</evidence>
<dbReference type="EMBL" id="JAGHKO010000006">
    <property type="protein sequence ID" value="MBO9203341.1"/>
    <property type="molecule type" value="Genomic_DNA"/>
</dbReference>
<dbReference type="Proteomes" id="UP000677244">
    <property type="component" value="Unassembled WGS sequence"/>
</dbReference>
<evidence type="ECO:0000313" key="10">
    <source>
        <dbReference type="EMBL" id="MBO9203341.1"/>
    </source>
</evidence>
<feature type="domain" description="ABC3 transporter permease C-terminal" evidence="8">
    <location>
        <begin position="673"/>
        <end position="782"/>
    </location>
</feature>
<dbReference type="InterPro" id="IPR025857">
    <property type="entry name" value="MacB_PCD"/>
</dbReference>
<feature type="transmembrane region" description="Helical" evidence="7">
    <location>
        <begin position="426"/>
        <end position="447"/>
    </location>
</feature>
<feature type="domain" description="MacB-like periplasmic core" evidence="9">
    <location>
        <begin position="20"/>
        <end position="242"/>
    </location>
</feature>
<gene>
    <name evidence="10" type="ORF">J7I42_23855</name>
</gene>
<reference evidence="10 11" key="1">
    <citation type="submission" date="2021-03" db="EMBL/GenBank/DDBJ databases">
        <title>Assistant Professor.</title>
        <authorList>
            <person name="Huq M.A."/>
        </authorList>
    </citation>
    <scope>NUCLEOTIDE SEQUENCE [LARGE SCALE GENOMIC DNA]</scope>
    <source>
        <strain evidence="10 11">MAH-29</strain>
    </source>
</reference>
<evidence type="ECO:0000256" key="7">
    <source>
        <dbReference type="SAM" id="Phobius"/>
    </source>
</evidence>
<dbReference type="InterPro" id="IPR050250">
    <property type="entry name" value="Macrolide_Exporter_MacB"/>
</dbReference>
<evidence type="ECO:0000259" key="8">
    <source>
        <dbReference type="Pfam" id="PF02687"/>
    </source>
</evidence>
<proteinExistence type="inferred from homology"/>
<evidence type="ECO:0000256" key="4">
    <source>
        <dbReference type="ARBA" id="ARBA00022989"/>
    </source>
</evidence>
<keyword evidence="4 7" id="KW-1133">Transmembrane helix</keyword>
<comment type="similarity">
    <text evidence="6">Belongs to the ABC-4 integral membrane protein family.</text>
</comment>
<dbReference type="Pfam" id="PF02687">
    <property type="entry name" value="FtsX"/>
    <property type="match status" value="2"/>
</dbReference>